<keyword evidence="2" id="KW-0446">Lipid-binding</keyword>
<dbReference type="InterPro" id="IPR043168">
    <property type="entry name" value="DegV_C"/>
</dbReference>
<dbReference type="GeneID" id="50018759"/>
<comment type="function">
    <text evidence="1">May bind long-chain fatty acids, such as palmitate, and may play a role in lipid transport or fatty acid metabolism.</text>
</comment>
<dbReference type="PROSITE" id="PS51482">
    <property type="entry name" value="DEGV"/>
    <property type="match status" value="1"/>
</dbReference>
<dbReference type="HOGENOM" id="CLU_048251_3_2_9"/>
<dbReference type="PANTHER" id="PTHR33434:SF8">
    <property type="entry name" value="DEGV DOMAIN-CONTAINING PROTEIN SPR1019"/>
    <property type="match status" value="1"/>
</dbReference>
<dbReference type="PATRIC" id="fig|176280.10.peg.1091"/>
<dbReference type="AlphaFoldDB" id="A0A0H2VG92"/>
<name>A0A0H2VG92_STAES</name>
<evidence type="ECO:0000313" key="4">
    <source>
        <dbReference type="Proteomes" id="UP000001411"/>
    </source>
</evidence>
<evidence type="ECO:0000256" key="1">
    <source>
        <dbReference type="ARBA" id="ARBA00003238"/>
    </source>
</evidence>
<proteinExistence type="predicted"/>
<gene>
    <name evidence="3" type="ordered locus">SE_1118</name>
</gene>
<dbReference type="Pfam" id="PF02645">
    <property type="entry name" value="DegV"/>
    <property type="match status" value="1"/>
</dbReference>
<evidence type="ECO:0000313" key="3">
    <source>
        <dbReference type="EMBL" id="AAO04715.1"/>
    </source>
</evidence>
<dbReference type="RefSeq" id="WP_001831247.1">
    <property type="nucleotide sequence ID" value="NC_004461.1"/>
</dbReference>
<dbReference type="Gene3D" id="3.40.50.10170">
    <property type="match status" value="1"/>
</dbReference>
<dbReference type="KEGG" id="sep:SE_1118"/>
<dbReference type="InterPro" id="IPR050270">
    <property type="entry name" value="DegV_domain_contain"/>
</dbReference>
<dbReference type="OrthoDB" id="5429275at2"/>
<organism evidence="3 4">
    <name type="scientific">Staphylococcus epidermidis (strain ATCC 12228 / FDA PCI 1200)</name>
    <dbReference type="NCBI Taxonomy" id="176280"/>
    <lineage>
        <taxon>Bacteria</taxon>
        <taxon>Bacillati</taxon>
        <taxon>Bacillota</taxon>
        <taxon>Bacilli</taxon>
        <taxon>Bacillales</taxon>
        <taxon>Staphylococcaceae</taxon>
        <taxon>Staphylococcus</taxon>
    </lineage>
</organism>
<dbReference type="Proteomes" id="UP000001411">
    <property type="component" value="Chromosome"/>
</dbReference>
<dbReference type="EMBL" id="AE015929">
    <property type="protein sequence ID" value="AAO04715.1"/>
    <property type="molecule type" value="Genomic_DNA"/>
</dbReference>
<evidence type="ECO:0008006" key="5">
    <source>
        <dbReference type="Google" id="ProtNLM"/>
    </source>
</evidence>
<sequence>MAKQIIVTDSTSDLSHEYLKQHNIHVIPLSLTIDGKSYTDQVDISSSEYIDHIENDADVKTSQPPIGRFIETYEQLAQDDVEIISIHLSSGLSGTYNTAVQASHMVDGNITVIDSKSISFGLGYQIKQIVELISQGTSTEEIVKEMTQLRDNLQLFVVIGQLNQLIKGGRISKTKGLIGNIMKIKPIGTLRDGKLELVHNSRTQNSSVQYLKKEITDFVKDHKIKSIGIAHANVKDFVDKIIKSFTESFDFSQFDINVTTPVISTHTGQGAIGLVVLRDTLN</sequence>
<evidence type="ECO:0000256" key="2">
    <source>
        <dbReference type="ARBA" id="ARBA00023121"/>
    </source>
</evidence>
<dbReference type="InterPro" id="IPR003797">
    <property type="entry name" value="DegV"/>
</dbReference>
<dbReference type="SUPFAM" id="SSF82549">
    <property type="entry name" value="DAK1/DegV-like"/>
    <property type="match status" value="1"/>
</dbReference>
<dbReference type="PANTHER" id="PTHR33434">
    <property type="entry name" value="DEGV DOMAIN-CONTAINING PROTEIN DR_1986-RELATED"/>
    <property type="match status" value="1"/>
</dbReference>
<dbReference type="Gene3D" id="3.30.1180.10">
    <property type="match status" value="1"/>
</dbReference>
<reference evidence="3 4" key="1">
    <citation type="journal article" date="2003" name="Mol. Microbiol.">
        <title>Genome-based analysis of virulence genes in a non-biofilm-forming Staphylococcus epidermidis strain (ATCC 12228).</title>
        <authorList>
            <person name="Zhang Y.Q."/>
            <person name="Ren S.X."/>
            <person name="Li H.L."/>
            <person name="Wang Y.X."/>
            <person name="Fu G."/>
            <person name="Yang J."/>
            <person name="Qin Z.Q."/>
            <person name="Miao Y.G."/>
            <person name="Wang W.Y."/>
            <person name="Chen R.S."/>
            <person name="Shen Y."/>
            <person name="Chen Z."/>
            <person name="Yuan Z.H."/>
            <person name="Zhao G.P."/>
            <person name="Qu D."/>
            <person name="Danchin A."/>
            <person name="Wen Y.M."/>
        </authorList>
    </citation>
    <scope>NUCLEOTIDE SEQUENCE [LARGE SCALE GENOMIC DNA]</scope>
    <source>
        <strain evidence="4">ATCC 12228 / FDA PCI 1200</strain>
    </source>
</reference>
<protein>
    <recommendedName>
        <fullName evidence="5">DegV family protein</fullName>
    </recommendedName>
</protein>
<dbReference type="eggNOG" id="COG1307">
    <property type="taxonomic scope" value="Bacteria"/>
</dbReference>
<dbReference type="GO" id="GO:0008289">
    <property type="term" value="F:lipid binding"/>
    <property type="evidence" value="ECO:0007669"/>
    <property type="project" value="UniProtKB-KW"/>
</dbReference>
<accession>A0A0H2VG92</accession>
<dbReference type="NCBIfam" id="TIGR00762">
    <property type="entry name" value="DegV"/>
    <property type="match status" value="1"/>
</dbReference>